<dbReference type="SUPFAM" id="SSF52096">
    <property type="entry name" value="ClpP/crotonase"/>
    <property type="match status" value="1"/>
</dbReference>
<dbReference type="InterPro" id="IPR029045">
    <property type="entry name" value="ClpP/crotonase-like_dom_sf"/>
</dbReference>
<dbReference type="EMBL" id="JADGJH010002249">
    <property type="protein sequence ID" value="KAJ3101003.1"/>
    <property type="molecule type" value="Genomic_DNA"/>
</dbReference>
<dbReference type="AlphaFoldDB" id="A0AAD5SUU7"/>
<dbReference type="Pfam" id="PF11918">
    <property type="entry name" value="Peptidase_S41_N"/>
    <property type="match status" value="1"/>
</dbReference>
<evidence type="ECO:0000259" key="2">
    <source>
        <dbReference type="SMART" id="SM00245"/>
    </source>
</evidence>
<proteinExistence type="predicted"/>
<evidence type="ECO:0000313" key="3">
    <source>
        <dbReference type="EMBL" id="KAJ3101003.1"/>
    </source>
</evidence>
<dbReference type="InterPro" id="IPR005151">
    <property type="entry name" value="Tail-specific_protease"/>
</dbReference>
<comment type="caution">
    <text evidence="3">The sequence shown here is derived from an EMBL/GenBank/DDBJ whole genome shotgun (WGS) entry which is preliminary data.</text>
</comment>
<dbReference type="GO" id="GO:0006508">
    <property type="term" value="P:proteolysis"/>
    <property type="evidence" value="ECO:0007669"/>
    <property type="project" value="InterPro"/>
</dbReference>
<dbReference type="PANTHER" id="PTHR11261">
    <property type="entry name" value="INTERPHOTORECEPTOR RETINOID-BINDING PROTEIN"/>
    <property type="match status" value="1"/>
</dbReference>
<reference evidence="3" key="1">
    <citation type="submission" date="2020-05" db="EMBL/GenBank/DDBJ databases">
        <title>Phylogenomic resolution of chytrid fungi.</title>
        <authorList>
            <person name="Stajich J.E."/>
            <person name="Amses K."/>
            <person name="Simmons R."/>
            <person name="Seto K."/>
            <person name="Myers J."/>
            <person name="Bonds A."/>
            <person name="Quandt C.A."/>
            <person name="Barry K."/>
            <person name="Liu P."/>
            <person name="Grigoriev I."/>
            <person name="Longcore J.E."/>
            <person name="James T.Y."/>
        </authorList>
    </citation>
    <scope>NUCLEOTIDE SEQUENCE</scope>
    <source>
        <strain evidence="3">JEL0513</strain>
    </source>
</reference>
<sequence>MSSAISPDDVDSIVSVLASKVRANYIKIEDAGPIAVSVETAHAAGLYNDLSGDDLAAALTKDLQAINGDKHLRVKFDADHVAEEEPPTEPKKYNDDGQIVDDDGNVIQDTDAPPPAFLTMFTEMSKDSGNGISGVEVLPGNIGYVSLSLFAPEDLSKPFFQYAMSILQYTNALIIDIRGCIGGDSSTELISYFTSERVHFKNIFWRPENRLVKEYTSPIVPGPRYNGAGDENQRPVYILTGKGTFSSAEAFAFFMHELNLAKTVGETTAGGGNPCRFFKIGHDHFVASISVGKTYSPKTGKGWEAVGVPADYPCNASDAKDFAHLLGCMVTLEKLQTVDKSKLSPAKGALLKKTQATVQTLEKKLEESENVKPAADASVEESQSEQTNEPEIISSLGFKDGHFKELSAGIHSIKNEDGSVSKVQRGYSSLCAFFSVVALALQKVQQNLVDGVVLHVCSVLCGDAVILGVTAVSLEQSVIQEDCFEFLEDGALAVVAAVGKVGGLHGQRR</sequence>
<protein>
    <recommendedName>
        <fullName evidence="2">Tail specific protease domain-containing protein</fullName>
    </recommendedName>
</protein>
<dbReference type="SMART" id="SM00245">
    <property type="entry name" value="TSPc"/>
    <property type="match status" value="1"/>
</dbReference>
<dbReference type="PANTHER" id="PTHR11261:SF3">
    <property type="entry name" value="RETINOL-BINDING PROTEIN 3"/>
    <property type="match status" value="1"/>
</dbReference>
<dbReference type="Gene3D" id="3.90.226.10">
    <property type="entry name" value="2-enoyl-CoA Hydratase, Chain A, domain 1"/>
    <property type="match status" value="1"/>
</dbReference>
<accession>A0AAD5SUU7</accession>
<organism evidence="3 4">
    <name type="scientific">Physocladia obscura</name>
    <dbReference type="NCBI Taxonomy" id="109957"/>
    <lineage>
        <taxon>Eukaryota</taxon>
        <taxon>Fungi</taxon>
        <taxon>Fungi incertae sedis</taxon>
        <taxon>Chytridiomycota</taxon>
        <taxon>Chytridiomycota incertae sedis</taxon>
        <taxon>Chytridiomycetes</taxon>
        <taxon>Chytridiales</taxon>
        <taxon>Chytriomycetaceae</taxon>
        <taxon>Physocladia</taxon>
    </lineage>
</organism>
<dbReference type="Pfam" id="PF03572">
    <property type="entry name" value="Peptidase_S41"/>
    <property type="match status" value="1"/>
</dbReference>
<keyword evidence="4" id="KW-1185">Reference proteome</keyword>
<dbReference type="GO" id="GO:0008236">
    <property type="term" value="F:serine-type peptidase activity"/>
    <property type="evidence" value="ECO:0007669"/>
    <property type="project" value="InterPro"/>
</dbReference>
<dbReference type="Proteomes" id="UP001211907">
    <property type="component" value="Unassembled WGS sequence"/>
</dbReference>
<feature type="region of interest" description="Disordered" evidence="1">
    <location>
        <begin position="362"/>
        <end position="390"/>
    </location>
</feature>
<evidence type="ECO:0000313" key="4">
    <source>
        <dbReference type="Proteomes" id="UP001211907"/>
    </source>
</evidence>
<evidence type="ECO:0000256" key="1">
    <source>
        <dbReference type="SAM" id="MobiDB-lite"/>
    </source>
</evidence>
<dbReference type="CDD" id="cd07563">
    <property type="entry name" value="Peptidase_S41_IRBP"/>
    <property type="match status" value="1"/>
</dbReference>
<name>A0AAD5SUU7_9FUNG</name>
<gene>
    <name evidence="3" type="ORF">HK100_004617</name>
</gene>
<dbReference type="Gene3D" id="3.30.750.44">
    <property type="match status" value="1"/>
</dbReference>
<feature type="domain" description="Tail specific protease" evidence="2">
    <location>
        <begin position="113"/>
        <end position="315"/>
    </location>
</feature>